<evidence type="ECO:0000259" key="10">
    <source>
        <dbReference type="Pfam" id="PF00174"/>
    </source>
</evidence>
<dbReference type="Proteomes" id="UP001179121">
    <property type="component" value="Chromosome"/>
</dbReference>
<accession>A0AA86T527</accession>
<dbReference type="PANTHER" id="PTHR21708">
    <property type="entry name" value="PROBABLE 2-DEHYDROPANTOATE 2-REDUCTASE"/>
    <property type="match status" value="1"/>
</dbReference>
<proteinExistence type="inferred from homology"/>
<comment type="function">
    <text evidence="1">Catalyzes the NADPH-dependent reduction of ketopantoate into pantoic acid.</text>
</comment>
<comment type="pathway">
    <text evidence="2">Cofactor biosynthesis; (R)-pantothenate biosynthesis; (R)-pantoate from 3-methyl-2-oxobutanoate: step 2/2.</text>
</comment>
<evidence type="ECO:0000313" key="14">
    <source>
        <dbReference type="Proteomes" id="UP001179121"/>
    </source>
</evidence>
<keyword evidence="14" id="KW-1185">Reference proteome</keyword>
<evidence type="ECO:0000256" key="8">
    <source>
        <dbReference type="ARBA" id="ARBA00032024"/>
    </source>
</evidence>
<dbReference type="Gene3D" id="3.40.50.720">
    <property type="entry name" value="NAD(P)-binding Rossmann-like Domain"/>
    <property type="match status" value="1"/>
</dbReference>
<name>A0AA86T527_9BACT</name>
<dbReference type="EC" id="1.1.1.169" evidence="4"/>
<feature type="domain" description="Oxidoreductase molybdopterin-binding" evidence="10">
    <location>
        <begin position="311"/>
        <end position="433"/>
    </location>
</feature>
<dbReference type="FunFam" id="1.10.1040.10:FF:000017">
    <property type="entry name" value="2-dehydropantoate 2-reductase"/>
    <property type="match status" value="1"/>
</dbReference>
<dbReference type="RefSeq" id="WP_289268551.1">
    <property type="nucleotide sequence ID" value="NZ_OX365700.1"/>
</dbReference>
<evidence type="ECO:0000256" key="2">
    <source>
        <dbReference type="ARBA" id="ARBA00004994"/>
    </source>
</evidence>
<evidence type="ECO:0000256" key="9">
    <source>
        <dbReference type="ARBA" id="ARBA00048793"/>
    </source>
</evidence>
<protein>
    <recommendedName>
        <fullName evidence="5">2-dehydropantoate 2-reductase</fullName>
        <ecNumber evidence="4">1.1.1.169</ecNumber>
    </recommendedName>
    <alternativeName>
        <fullName evidence="8">Ketopantoate reductase</fullName>
    </alternativeName>
</protein>
<feature type="domain" description="Ketopantoate reductase N-terminal" evidence="11">
    <location>
        <begin position="4"/>
        <end position="150"/>
    </location>
</feature>
<comment type="catalytic activity">
    <reaction evidence="9">
        <text>(R)-pantoate + NADP(+) = 2-dehydropantoate + NADPH + H(+)</text>
        <dbReference type="Rhea" id="RHEA:16233"/>
        <dbReference type="ChEBI" id="CHEBI:11561"/>
        <dbReference type="ChEBI" id="CHEBI:15378"/>
        <dbReference type="ChEBI" id="CHEBI:15980"/>
        <dbReference type="ChEBI" id="CHEBI:57783"/>
        <dbReference type="ChEBI" id="CHEBI:58349"/>
        <dbReference type="EC" id="1.1.1.169"/>
    </reaction>
</comment>
<organism evidence="13 14">
    <name type="scientific">Nitrospira tepida</name>
    <dbReference type="NCBI Taxonomy" id="2973512"/>
    <lineage>
        <taxon>Bacteria</taxon>
        <taxon>Pseudomonadati</taxon>
        <taxon>Nitrospirota</taxon>
        <taxon>Nitrospiria</taxon>
        <taxon>Nitrospirales</taxon>
        <taxon>Nitrospiraceae</taxon>
        <taxon>Nitrospira</taxon>
    </lineage>
</organism>
<dbReference type="Pfam" id="PF02558">
    <property type="entry name" value="ApbA"/>
    <property type="match status" value="1"/>
</dbReference>
<evidence type="ECO:0000256" key="3">
    <source>
        <dbReference type="ARBA" id="ARBA00007870"/>
    </source>
</evidence>
<evidence type="ECO:0000256" key="4">
    <source>
        <dbReference type="ARBA" id="ARBA00013014"/>
    </source>
</evidence>
<dbReference type="InterPro" id="IPR013752">
    <property type="entry name" value="KPA_reductase"/>
</dbReference>
<evidence type="ECO:0000259" key="11">
    <source>
        <dbReference type="Pfam" id="PF02558"/>
    </source>
</evidence>
<comment type="similarity">
    <text evidence="3">Belongs to the ketopantoate reductase family.</text>
</comment>
<dbReference type="PANTHER" id="PTHR21708:SF26">
    <property type="entry name" value="2-DEHYDROPANTOATE 2-REDUCTASE"/>
    <property type="match status" value="1"/>
</dbReference>
<dbReference type="SUPFAM" id="SSF48179">
    <property type="entry name" value="6-phosphogluconate dehydrogenase C-terminal domain-like"/>
    <property type="match status" value="1"/>
</dbReference>
<dbReference type="GO" id="GO:0005737">
    <property type="term" value="C:cytoplasm"/>
    <property type="evidence" value="ECO:0007669"/>
    <property type="project" value="TreeGrafter"/>
</dbReference>
<dbReference type="InterPro" id="IPR036374">
    <property type="entry name" value="OxRdtase_Mopterin-bd_sf"/>
</dbReference>
<dbReference type="EMBL" id="OX365700">
    <property type="protein sequence ID" value="CAI4031787.1"/>
    <property type="molecule type" value="Genomic_DNA"/>
</dbReference>
<dbReference type="SUPFAM" id="SSF51735">
    <property type="entry name" value="NAD(P)-binding Rossmann-fold domains"/>
    <property type="match status" value="1"/>
</dbReference>
<dbReference type="FunFam" id="3.40.50.720:FF:000307">
    <property type="entry name" value="2-dehydropantoate 2-reductase"/>
    <property type="match status" value="1"/>
</dbReference>
<evidence type="ECO:0000256" key="7">
    <source>
        <dbReference type="ARBA" id="ARBA00023002"/>
    </source>
</evidence>
<dbReference type="KEGG" id="nti:DNFV4_02206"/>
<dbReference type="InterPro" id="IPR013328">
    <property type="entry name" value="6PGD_dom2"/>
</dbReference>
<evidence type="ECO:0000256" key="6">
    <source>
        <dbReference type="ARBA" id="ARBA00022857"/>
    </source>
</evidence>
<dbReference type="Gene3D" id="3.90.420.10">
    <property type="entry name" value="Oxidoreductase, molybdopterin-binding domain"/>
    <property type="match status" value="1"/>
</dbReference>
<dbReference type="InterPro" id="IPR000572">
    <property type="entry name" value="OxRdtase_Mopterin-bd_dom"/>
</dbReference>
<dbReference type="SUPFAM" id="SSF56524">
    <property type="entry name" value="Oxidoreductase molybdopterin-binding domain"/>
    <property type="match status" value="1"/>
</dbReference>
<gene>
    <name evidence="13" type="ORF">DNFV4_02206</name>
</gene>
<evidence type="ECO:0000256" key="5">
    <source>
        <dbReference type="ARBA" id="ARBA00019465"/>
    </source>
</evidence>
<dbReference type="InterPro" id="IPR013332">
    <property type="entry name" value="KPR_N"/>
</dbReference>
<evidence type="ECO:0000313" key="13">
    <source>
        <dbReference type="EMBL" id="CAI4031787.1"/>
    </source>
</evidence>
<dbReference type="InterPro" id="IPR008927">
    <property type="entry name" value="6-PGluconate_DH-like_C_sf"/>
</dbReference>
<evidence type="ECO:0000259" key="12">
    <source>
        <dbReference type="Pfam" id="PF08546"/>
    </source>
</evidence>
<sequence>MRNVMIVGAGSVGGFFGAHLAKVNPNVSFLLRSRTLAAVKARGLTIRSAGGSFTVHPPAASDPRELSAPDLIILSVKAYDLDEAMAQLEPVMTEKTVLLTLQNGVDTEDRLIARLKRDCVVGGVAFIYSKIAEPGVIEHYKKGAVAIGELMGHETERLLQIRDLFAQAGIPCQLSKDVRRSKWEKMCWNCVFNPLTVLVNDRVAKALDHPELLRVIHTIVQEVMAVSAALKVPLAPDMADRVVKWSQELRDIHTSMYDDWKAGRPTEIDYLNGYIVQKARELGIPTPVNEALTAMIKVVTTKDRTGPGILRIDGAVVQPVTLDRQAIGQLPQDHQVADVGTVTSGMKGRAIRVSGLLNVPALEIEADHVTFHSLDGRYAATLTLQQAREHGLLIYELDGEPLPDAKGGPFRLVTPGLGDLCANVKGVGRIEVRVGTGKDTRPSLTERTHC</sequence>
<dbReference type="InterPro" id="IPR003710">
    <property type="entry name" value="ApbA"/>
</dbReference>
<keyword evidence="6" id="KW-0521">NADP</keyword>
<keyword evidence="7" id="KW-0560">Oxidoreductase</keyword>
<evidence type="ECO:0000256" key="1">
    <source>
        <dbReference type="ARBA" id="ARBA00002919"/>
    </source>
</evidence>
<feature type="domain" description="Ketopantoate reductase C-terminal" evidence="12">
    <location>
        <begin position="177"/>
        <end position="298"/>
    </location>
</feature>
<dbReference type="Pfam" id="PF08546">
    <property type="entry name" value="ApbA_C"/>
    <property type="match status" value="1"/>
</dbReference>
<dbReference type="Gene3D" id="1.10.1040.10">
    <property type="entry name" value="N-(1-d-carboxylethyl)-l-norvaline Dehydrogenase, domain 2"/>
    <property type="match status" value="1"/>
</dbReference>
<dbReference type="GO" id="GO:0008677">
    <property type="term" value="F:2-dehydropantoate 2-reductase activity"/>
    <property type="evidence" value="ECO:0007669"/>
    <property type="project" value="UniProtKB-EC"/>
</dbReference>
<reference evidence="13" key="1">
    <citation type="submission" date="2022-10" db="EMBL/GenBank/DDBJ databases">
        <authorList>
            <person name="Koch H."/>
        </authorList>
    </citation>
    <scope>NUCLEOTIDE SEQUENCE</scope>
    <source>
        <strain evidence="13">DNF</strain>
    </source>
</reference>
<dbReference type="InterPro" id="IPR036291">
    <property type="entry name" value="NAD(P)-bd_dom_sf"/>
</dbReference>
<dbReference type="InterPro" id="IPR051402">
    <property type="entry name" value="KPR-Related"/>
</dbReference>
<dbReference type="AlphaFoldDB" id="A0AA86T527"/>
<dbReference type="GO" id="GO:0015940">
    <property type="term" value="P:pantothenate biosynthetic process"/>
    <property type="evidence" value="ECO:0007669"/>
    <property type="project" value="InterPro"/>
</dbReference>
<dbReference type="Pfam" id="PF00174">
    <property type="entry name" value="Oxidored_molyb"/>
    <property type="match status" value="1"/>
</dbReference>
<dbReference type="NCBIfam" id="TIGR00745">
    <property type="entry name" value="apbA_panE"/>
    <property type="match status" value="1"/>
</dbReference>